<comment type="caution">
    <text evidence="2">The sequence shown here is derived from an EMBL/GenBank/DDBJ whole genome shotgun (WGS) entry which is preliminary data.</text>
</comment>
<evidence type="ECO:0000313" key="3">
    <source>
        <dbReference type="Proteomes" id="UP000652761"/>
    </source>
</evidence>
<protein>
    <submittedName>
        <fullName evidence="2">Uncharacterized protein</fullName>
    </submittedName>
</protein>
<keyword evidence="3" id="KW-1185">Reference proteome</keyword>
<accession>A0A843U3K0</accession>
<name>A0A843U3K0_COLES</name>
<evidence type="ECO:0000313" key="2">
    <source>
        <dbReference type="EMBL" id="MQL79832.1"/>
    </source>
</evidence>
<evidence type="ECO:0000256" key="1">
    <source>
        <dbReference type="SAM" id="MobiDB-lite"/>
    </source>
</evidence>
<organism evidence="2 3">
    <name type="scientific">Colocasia esculenta</name>
    <name type="common">Wild taro</name>
    <name type="synonym">Arum esculentum</name>
    <dbReference type="NCBI Taxonomy" id="4460"/>
    <lineage>
        <taxon>Eukaryota</taxon>
        <taxon>Viridiplantae</taxon>
        <taxon>Streptophyta</taxon>
        <taxon>Embryophyta</taxon>
        <taxon>Tracheophyta</taxon>
        <taxon>Spermatophyta</taxon>
        <taxon>Magnoliopsida</taxon>
        <taxon>Liliopsida</taxon>
        <taxon>Araceae</taxon>
        <taxon>Aroideae</taxon>
        <taxon>Colocasieae</taxon>
        <taxon>Colocasia</taxon>
    </lineage>
</organism>
<dbReference type="AlphaFoldDB" id="A0A843U3K0"/>
<dbReference type="Proteomes" id="UP000652761">
    <property type="component" value="Unassembled WGS sequence"/>
</dbReference>
<feature type="region of interest" description="Disordered" evidence="1">
    <location>
        <begin position="41"/>
        <end position="65"/>
    </location>
</feature>
<gene>
    <name evidence="2" type="ORF">Taro_012277</name>
</gene>
<sequence>MKSRILWLDVVDVMLSLGGFVGFRLHSVAGGQDLDAKALLASSPGRQPPVGGHPLDANPILAARP</sequence>
<proteinExistence type="predicted"/>
<dbReference type="EMBL" id="NMUH01000477">
    <property type="protein sequence ID" value="MQL79832.1"/>
    <property type="molecule type" value="Genomic_DNA"/>
</dbReference>
<reference evidence="2" key="1">
    <citation type="submission" date="2017-07" db="EMBL/GenBank/DDBJ databases">
        <title>Taro Niue Genome Assembly and Annotation.</title>
        <authorList>
            <person name="Atibalentja N."/>
            <person name="Keating K."/>
            <person name="Fields C.J."/>
        </authorList>
    </citation>
    <scope>NUCLEOTIDE SEQUENCE</scope>
    <source>
        <strain evidence="2">Niue_2</strain>
        <tissue evidence="2">Leaf</tissue>
    </source>
</reference>